<keyword evidence="2" id="KW-0812">Transmembrane</keyword>
<dbReference type="EMBL" id="JBAWSX010000005">
    <property type="protein sequence ID" value="MEI4801757.1"/>
    <property type="molecule type" value="Genomic_DNA"/>
</dbReference>
<keyword evidence="4" id="KW-0808">Transferase</keyword>
<dbReference type="PANTHER" id="PTHR22916:SF3">
    <property type="entry name" value="UDP-GLCNAC:BETAGAL BETA-1,3-N-ACETYLGLUCOSAMINYLTRANSFERASE-LIKE PROTEIN 1"/>
    <property type="match status" value="1"/>
</dbReference>
<feature type="transmembrane region" description="Helical" evidence="2">
    <location>
        <begin position="272"/>
        <end position="290"/>
    </location>
</feature>
<gene>
    <name evidence="4" type="ORF">WAZ07_10530</name>
</gene>
<keyword evidence="2" id="KW-0472">Membrane</keyword>
<proteinExistence type="inferred from homology"/>
<dbReference type="SUPFAM" id="SSF53448">
    <property type="entry name" value="Nucleotide-diphospho-sugar transferases"/>
    <property type="match status" value="1"/>
</dbReference>
<dbReference type="Pfam" id="PF00535">
    <property type="entry name" value="Glycos_transf_2"/>
    <property type="match status" value="1"/>
</dbReference>
<dbReference type="CDD" id="cd00761">
    <property type="entry name" value="Glyco_tranf_GTA_type"/>
    <property type="match status" value="1"/>
</dbReference>
<name>A0ABU8FGE4_9BACI</name>
<keyword evidence="4" id="KW-0328">Glycosyltransferase</keyword>
<dbReference type="InterPro" id="IPR029044">
    <property type="entry name" value="Nucleotide-diphossugar_trans"/>
</dbReference>
<dbReference type="GO" id="GO:0016757">
    <property type="term" value="F:glycosyltransferase activity"/>
    <property type="evidence" value="ECO:0007669"/>
    <property type="project" value="UniProtKB-KW"/>
</dbReference>
<comment type="similarity">
    <text evidence="1">Belongs to the glycosyltransferase 2 family.</text>
</comment>
<evidence type="ECO:0000256" key="1">
    <source>
        <dbReference type="ARBA" id="ARBA00006739"/>
    </source>
</evidence>
<accession>A0ABU8FGE4</accession>
<dbReference type="PANTHER" id="PTHR22916">
    <property type="entry name" value="GLYCOSYLTRANSFERASE"/>
    <property type="match status" value="1"/>
</dbReference>
<evidence type="ECO:0000259" key="3">
    <source>
        <dbReference type="Pfam" id="PF00535"/>
    </source>
</evidence>
<protein>
    <submittedName>
        <fullName evidence="4">Glycosyltransferase family 2 protein</fullName>
        <ecNumber evidence="4">2.4.-.-</ecNumber>
    </submittedName>
</protein>
<reference evidence="4 5" key="1">
    <citation type="submission" date="2024-01" db="EMBL/GenBank/DDBJ databases">
        <title>Seven novel Bacillus-like species.</title>
        <authorList>
            <person name="Liu G."/>
        </authorList>
    </citation>
    <scope>NUCLEOTIDE SEQUENCE [LARGE SCALE GENOMIC DNA]</scope>
    <source>
        <strain evidence="4 5">FJAT-51639</strain>
    </source>
</reference>
<organism evidence="4 5">
    <name type="scientific">Bacillus bruguierae</name>
    <dbReference type="NCBI Taxonomy" id="3127667"/>
    <lineage>
        <taxon>Bacteria</taxon>
        <taxon>Bacillati</taxon>
        <taxon>Bacillota</taxon>
        <taxon>Bacilli</taxon>
        <taxon>Bacillales</taxon>
        <taxon>Bacillaceae</taxon>
        <taxon>Bacillus</taxon>
    </lineage>
</organism>
<evidence type="ECO:0000256" key="2">
    <source>
        <dbReference type="SAM" id="Phobius"/>
    </source>
</evidence>
<dbReference type="InterPro" id="IPR001173">
    <property type="entry name" value="Glyco_trans_2-like"/>
</dbReference>
<evidence type="ECO:0000313" key="5">
    <source>
        <dbReference type="Proteomes" id="UP001372526"/>
    </source>
</evidence>
<sequence>MGPTLTVFTPAFNRAYTLHLCYDSLKRQTSKDFIWLIIDDGSTDNTKELVEKWISEGFVPIRYYYQENQGMHGAHNTAYELIDTELNVCIDSDDYMADDAVEKILSFWKQNGSDRYAGIVGLDANQNGNIIGTKMPSDLRESKLSDLYVKHKVKGDKKLVYRSELTRNSPPYPIFPGEKYCPLSYKYILIDQECPLLIMNEVLCFVEYLDDGSSMNIIKQYKKNPRGFSFFRKIAMQYAPSFKDRFREAMHYVSSNFMIKNYKFLKESPCKWTTFVATPLGFLLYCYILNTHRTTVLKKNKTSRGTGKEE</sequence>
<feature type="domain" description="Glycosyltransferase 2-like" evidence="3">
    <location>
        <begin position="6"/>
        <end position="120"/>
    </location>
</feature>
<dbReference type="RefSeq" id="WP_336472405.1">
    <property type="nucleotide sequence ID" value="NZ_JBAWSX010000005.1"/>
</dbReference>
<evidence type="ECO:0000313" key="4">
    <source>
        <dbReference type="EMBL" id="MEI4801757.1"/>
    </source>
</evidence>
<dbReference type="EC" id="2.4.-.-" evidence="4"/>
<comment type="caution">
    <text evidence="4">The sequence shown here is derived from an EMBL/GenBank/DDBJ whole genome shotgun (WGS) entry which is preliminary data.</text>
</comment>
<dbReference type="Proteomes" id="UP001372526">
    <property type="component" value="Unassembled WGS sequence"/>
</dbReference>
<keyword evidence="2" id="KW-1133">Transmembrane helix</keyword>
<dbReference type="Gene3D" id="3.90.550.10">
    <property type="entry name" value="Spore Coat Polysaccharide Biosynthesis Protein SpsA, Chain A"/>
    <property type="match status" value="1"/>
</dbReference>
<keyword evidence="5" id="KW-1185">Reference proteome</keyword>